<organism evidence="5 6">
    <name type="scientific">Serratia fonticola</name>
    <dbReference type="NCBI Taxonomy" id="47917"/>
    <lineage>
        <taxon>Bacteria</taxon>
        <taxon>Pseudomonadati</taxon>
        <taxon>Pseudomonadota</taxon>
        <taxon>Gammaproteobacteria</taxon>
        <taxon>Enterobacterales</taxon>
        <taxon>Yersiniaceae</taxon>
        <taxon>Serratia</taxon>
    </lineage>
</organism>
<evidence type="ECO:0000256" key="1">
    <source>
        <dbReference type="ARBA" id="ARBA00009075"/>
    </source>
</evidence>
<dbReference type="GO" id="GO:0016020">
    <property type="term" value="C:membrane"/>
    <property type="evidence" value="ECO:0007669"/>
    <property type="project" value="InterPro"/>
</dbReference>
<dbReference type="InterPro" id="IPR005318">
    <property type="entry name" value="OM_porin_bac"/>
</dbReference>
<dbReference type="AlphaFoldDB" id="A0A448T634"/>
<dbReference type="Proteomes" id="UP000270487">
    <property type="component" value="Chromosome"/>
</dbReference>
<dbReference type="EMBL" id="LR134492">
    <property type="protein sequence ID" value="VEI75434.1"/>
    <property type="molecule type" value="Genomic_DNA"/>
</dbReference>
<dbReference type="GO" id="GO:0015288">
    <property type="term" value="F:porin activity"/>
    <property type="evidence" value="ECO:0007669"/>
    <property type="project" value="TreeGrafter"/>
</dbReference>
<proteinExistence type="inferred from homology"/>
<sequence>MYQINKFKIKKPLALFALMFSLPLSAEEIKVSDHLFSSFINDSHADLSFRNVFKNLSTEDYGERSIQTAWGQGITLDYQSGYFADMLGVDASYYGVIKLAASDDFWGRSVLYNDNGQAKGFNKIGQLYLKGRLGDDDTYLHLYSGWQQIKKWGALNNSTRAIPSTYLGLRGEAATGPVRVRGAYVTRYSDRDSPDKIHFRTADKKEISSIATGELSYSDHGYSALYFLGESHNYMQRHGVELGWQPASWAENRLKFASQVYYNHGLQDWTRMSTRHKTFDDDAYHYAMYAEWRAERWKHKVGASYTRASLDNGNGLGRFEWHLAKHSRGTFNSMADSWGNDYVGDKEKMLAWTFGYAVTPEVELGMVTNYGWGMKYRGHSIERGETLVYSRWTPSQPALKNLAFQLSGGPSWNYQSQSNQPKLTSDGKPMRAQNHSIEFQVDYKFNLF</sequence>
<dbReference type="Gene3D" id="2.40.160.10">
    <property type="entry name" value="Porin"/>
    <property type="match status" value="1"/>
</dbReference>
<gene>
    <name evidence="5" type="ORF">NCTC13193_04964</name>
</gene>
<protein>
    <submittedName>
        <fullName evidence="5">Putative outer membrane porin protein</fullName>
    </submittedName>
</protein>
<dbReference type="Pfam" id="PF03573">
    <property type="entry name" value="OprD"/>
    <property type="match status" value="1"/>
</dbReference>
<evidence type="ECO:0000256" key="2">
    <source>
        <dbReference type="ARBA" id="ARBA00022448"/>
    </source>
</evidence>
<dbReference type="PANTHER" id="PTHR34596">
    <property type="entry name" value="CHITOPORIN"/>
    <property type="match status" value="1"/>
</dbReference>
<keyword evidence="2" id="KW-0813">Transport</keyword>
<evidence type="ECO:0000313" key="5">
    <source>
        <dbReference type="EMBL" id="VEI75434.1"/>
    </source>
</evidence>
<dbReference type="PANTHER" id="PTHR34596:SF2">
    <property type="entry name" value="CHITOPORIN"/>
    <property type="match status" value="1"/>
</dbReference>
<accession>A0A448T634</accession>
<comment type="similarity">
    <text evidence="1">Belongs to the outer membrane porin (Opr) (TC 1.B.25) family.</text>
</comment>
<evidence type="ECO:0000256" key="4">
    <source>
        <dbReference type="SAM" id="SignalP"/>
    </source>
</evidence>
<reference evidence="5 6" key="1">
    <citation type="submission" date="2018-12" db="EMBL/GenBank/DDBJ databases">
        <authorList>
            <consortium name="Pathogen Informatics"/>
        </authorList>
    </citation>
    <scope>NUCLEOTIDE SEQUENCE [LARGE SCALE GENOMIC DNA]</scope>
    <source>
        <strain evidence="5 6">NCTC13193</strain>
    </source>
</reference>
<feature type="signal peptide" evidence="4">
    <location>
        <begin position="1"/>
        <end position="26"/>
    </location>
</feature>
<name>A0A448T634_SERFO</name>
<keyword evidence="3 4" id="KW-0732">Signal</keyword>
<evidence type="ECO:0000256" key="3">
    <source>
        <dbReference type="ARBA" id="ARBA00022729"/>
    </source>
</evidence>
<feature type="chain" id="PRO_5019002855" evidence="4">
    <location>
        <begin position="27"/>
        <end position="448"/>
    </location>
</feature>
<evidence type="ECO:0000313" key="6">
    <source>
        <dbReference type="Proteomes" id="UP000270487"/>
    </source>
</evidence>
<dbReference type="InterPro" id="IPR023614">
    <property type="entry name" value="Porin_dom_sf"/>
</dbReference>